<gene>
    <name evidence="2" type="ORF">F5X71_00135</name>
</gene>
<name>A0A6G9XJ57_NOCBR</name>
<evidence type="ECO:0000256" key="1">
    <source>
        <dbReference type="SAM" id="Phobius"/>
    </source>
</evidence>
<dbReference type="InterPro" id="IPR010699">
    <property type="entry name" value="DUF1275"/>
</dbReference>
<dbReference type="Pfam" id="PF06912">
    <property type="entry name" value="DUF1275"/>
    <property type="match status" value="1"/>
</dbReference>
<keyword evidence="1" id="KW-1133">Transmembrane helix</keyword>
<organism evidence="2 3">
    <name type="scientific">Nocardia brasiliensis</name>
    <dbReference type="NCBI Taxonomy" id="37326"/>
    <lineage>
        <taxon>Bacteria</taxon>
        <taxon>Bacillati</taxon>
        <taxon>Actinomycetota</taxon>
        <taxon>Actinomycetes</taxon>
        <taxon>Mycobacteriales</taxon>
        <taxon>Nocardiaceae</taxon>
        <taxon>Nocardia</taxon>
    </lineage>
</organism>
<dbReference type="PANTHER" id="PTHR37314:SF4">
    <property type="entry name" value="UPF0700 TRANSMEMBRANE PROTEIN YOAK"/>
    <property type="match status" value="1"/>
</dbReference>
<dbReference type="EMBL" id="CP046171">
    <property type="protein sequence ID" value="QIS00945.1"/>
    <property type="molecule type" value="Genomic_DNA"/>
</dbReference>
<feature type="transmembrane region" description="Helical" evidence="1">
    <location>
        <begin position="21"/>
        <end position="44"/>
    </location>
</feature>
<dbReference type="AlphaFoldDB" id="A0A6G9XJ57"/>
<accession>A0A6G9XJ57</accession>
<feature type="transmembrane region" description="Helical" evidence="1">
    <location>
        <begin position="122"/>
        <end position="142"/>
    </location>
</feature>
<keyword evidence="1" id="KW-0472">Membrane</keyword>
<dbReference type="RefSeq" id="WP_167460102.1">
    <property type="nucleotide sequence ID" value="NZ_CP046171.1"/>
</dbReference>
<evidence type="ECO:0000313" key="2">
    <source>
        <dbReference type="EMBL" id="QIS00945.1"/>
    </source>
</evidence>
<proteinExistence type="predicted"/>
<protein>
    <submittedName>
        <fullName evidence="2">DUF1275 domain-containing protein</fullName>
    </submittedName>
</protein>
<dbReference type="Proteomes" id="UP000501705">
    <property type="component" value="Chromosome"/>
</dbReference>
<feature type="transmembrane region" description="Helical" evidence="1">
    <location>
        <begin position="64"/>
        <end position="85"/>
    </location>
</feature>
<feature type="transmembrane region" description="Helical" evidence="1">
    <location>
        <begin position="177"/>
        <end position="197"/>
    </location>
</feature>
<evidence type="ECO:0000313" key="3">
    <source>
        <dbReference type="Proteomes" id="UP000501705"/>
    </source>
</evidence>
<reference evidence="2 3" key="1">
    <citation type="journal article" date="2019" name="ACS Chem. Biol.">
        <title>Identification and Mobilization of a Cryptic Antibiotic Biosynthesis Gene Locus from a Human-Pathogenic Nocardia Isolate.</title>
        <authorList>
            <person name="Herisse M."/>
            <person name="Ishida K."/>
            <person name="Porter J.L."/>
            <person name="Howden B."/>
            <person name="Hertweck C."/>
            <person name="Stinear T.P."/>
            <person name="Pidot S.J."/>
        </authorList>
    </citation>
    <scope>NUCLEOTIDE SEQUENCE [LARGE SCALE GENOMIC DNA]</scope>
    <source>
        <strain evidence="2 3">AUSMDU00024985</strain>
    </source>
</reference>
<keyword evidence="1" id="KW-0812">Transmembrane</keyword>
<sequence>MPGPDEARKRALFDNEARLSWVLAALAGLIGAAAFMHTAGYFVTFMTGNTERAILGHFHDQKDTAMAALGLLGSFVGGVVVASWCRRHYWSGHPHGPTLLTTLSLAVASIIDLARIQNAPDIDFVPILFVAFGVGALNTSFVKDGEVSVPLSYVTGTLVKLAQGIERHISGGDYADWLGYFLLYLSFSLGALLGGLLSMLVAGWAMLITATAVCLIVTGYTYLHLDRHGPLSHD</sequence>
<dbReference type="PANTHER" id="PTHR37314">
    <property type="entry name" value="SLR0142 PROTEIN"/>
    <property type="match status" value="1"/>
</dbReference>
<feature type="transmembrane region" description="Helical" evidence="1">
    <location>
        <begin position="203"/>
        <end position="223"/>
    </location>
</feature>